<gene>
    <name evidence="2" type="ORF">BS50DRAFT_239851</name>
</gene>
<reference evidence="2 3" key="1">
    <citation type="journal article" date="2018" name="Front. Microbiol.">
        <title>Genome-Wide Analysis of Corynespora cassiicola Leaf Fall Disease Putative Effectors.</title>
        <authorList>
            <person name="Lopez D."/>
            <person name="Ribeiro S."/>
            <person name="Label P."/>
            <person name="Fumanal B."/>
            <person name="Venisse J.S."/>
            <person name="Kohler A."/>
            <person name="de Oliveira R.R."/>
            <person name="Labutti K."/>
            <person name="Lipzen A."/>
            <person name="Lail K."/>
            <person name="Bauer D."/>
            <person name="Ohm R.A."/>
            <person name="Barry K.W."/>
            <person name="Spatafora J."/>
            <person name="Grigoriev I.V."/>
            <person name="Martin F.M."/>
            <person name="Pujade-Renaud V."/>
        </authorList>
    </citation>
    <scope>NUCLEOTIDE SEQUENCE [LARGE SCALE GENOMIC DNA]</scope>
    <source>
        <strain evidence="2 3">Philippines</strain>
    </source>
</reference>
<sequence>MDLWKEKWGSRGLDQWAGYPRDRASISSCFWFRGWNMGFFSLSFFLRLSRLRRVVRLTPFTPFPAREKWKYKILEDWHYRWCHVVLHSLSGPDVFAFFSLAQSTFLVLSSTLDKSLDITSPAKGLLSTQKPIRTYLFC</sequence>
<accession>A0A2T2P2P1</accession>
<proteinExistence type="predicted"/>
<evidence type="ECO:0000313" key="2">
    <source>
        <dbReference type="EMBL" id="PSN71945.1"/>
    </source>
</evidence>
<protein>
    <submittedName>
        <fullName evidence="2">Uncharacterized protein</fullName>
    </submittedName>
</protein>
<evidence type="ECO:0000256" key="1">
    <source>
        <dbReference type="SAM" id="Phobius"/>
    </source>
</evidence>
<dbReference type="Proteomes" id="UP000240883">
    <property type="component" value="Unassembled WGS sequence"/>
</dbReference>
<keyword evidence="1" id="KW-0472">Membrane</keyword>
<evidence type="ECO:0000313" key="3">
    <source>
        <dbReference type="Proteomes" id="UP000240883"/>
    </source>
</evidence>
<dbReference type="AlphaFoldDB" id="A0A2T2P2P1"/>
<keyword evidence="3" id="KW-1185">Reference proteome</keyword>
<keyword evidence="1" id="KW-0812">Transmembrane</keyword>
<organism evidence="2 3">
    <name type="scientific">Corynespora cassiicola Philippines</name>
    <dbReference type="NCBI Taxonomy" id="1448308"/>
    <lineage>
        <taxon>Eukaryota</taxon>
        <taxon>Fungi</taxon>
        <taxon>Dikarya</taxon>
        <taxon>Ascomycota</taxon>
        <taxon>Pezizomycotina</taxon>
        <taxon>Dothideomycetes</taxon>
        <taxon>Pleosporomycetidae</taxon>
        <taxon>Pleosporales</taxon>
        <taxon>Corynesporascaceae</taxon>
        <taxon>Corynespora</taxon>
    </lineage>
</organism>
<name>A0A2T2P2P1_CORCC</name>
<feature type="transmembrane region" description="Helical" evidence="1">
    <location>
        <begin position="30"/>
        <end position="48"/>
    </location>
</feature>
<dbReference type="EMBL" id="KZ678130">
    <property type="protein sequence ID" value="PSN71945.1"/>
    <property type="molecule type" value="Genomic_DNA"/>
</dbReference>
<keyword evidence="1" id="KW-1133">Transmembrane helix</keyword>